<keyword evidence="3" id="KW-1185">Reference proteome</keyword>
<dbReference type="GeneID" id="106817310"/>
<sequence length="241" mass="27054">MPYGPRAPERRSRGSFDAALMATDWFGRPRHSLAVGESVPGADRPSPGHTRKCCQLLEDVGGAPDIQPISNADFIVPVEIDGTVHQVSTLYFFFVFLSLFLCSLTAYLAKYADPVADLLDKWGVFRGRLFRESCVFHRGNYIKDLSSVKSLLIMFPCQLRKALPKRAALNRLEFLYRVPVQSWFDDMADAELLDLVPFLDGLSKVDNVYSVLRTHNHNLFNLRHQGSPLGSHHSSNSSINT</sequence>
<keyword evidence="1" id="KW-0812">Transmembrane</keyword>
<proteinExistence type="inferred from homology"/>
<accession>A0ABM1EZ38</accession>
<organism evidence="3 4">
    <name type="scientific">Priapulus caudatus</name>
    <name type="common">Priapulid worm</name>
    <dbReference type="NCBI Taxonomy" id="37621"/>
    <lineage>
        <taxon>Eukaryota</taxon>
        <taxon>Metazoa</taxon>
        <taxon>Ecdysozoa</taxon>
        <taxon>Scalidophora</taxon>
        <taxon>Priapulida</taxon>
        <taxon>Priapulimorpha</taxon>
        <taxon>Priapulimorphida</taxon>
        <taxon>Priapulidae</taxon>
        <taxon>Priapulus</taxon>
    </lineage>
</organism>
<comment type="similarity">
    <text evidence="1">Belongs to the TIM50 family.</text>
</comment>
<evidence type="ECO:0000256" key="1">
    <source>
        <dbReference type="RuleBase" id="RU365079"/>
    </source>
</evidence>
<dbReference type="PANTHER" id="PTHR12210">
    <property type="entry name" value="DULLARD PROTEIN PHOSPHATASE"/>
    <property type="match status" value="1"/>
</dbReference>
<evidence type="ECO:0000313" key="3">
    <source>
        <dbReference type="Proteomes" id="UP000695022"/>
    </source>
</evidence>
<dbReference type="RefSeq" id="XP_014677459.1">
    <property type="nucleotide sequence ID" value="XM_014821973.1"/>
</dbReference>
<dbReference type="Gene3D" id="3.40.50.1000">
    <property type="entry name" value="HAD superfamily/HAD-like"/>
    <property type="match status" value="1"/>
</dbReference>
<keyword evidence="1" id="KW-0809">Transit peptide</keyword>
<comment type="subunit">
    <text evidence="1">Component of the TIM23 complex.</text>
</comment>
<name>A0ABM1EZ38_PRICU</name>
<feature type="transmembrane region" description="Helical" evidence="1">
    <location>
        <begin position="90"/>
        <end position="109"/>
    </location>
</feature>
<keyword evidence="1" id="KW-1133">Transmembrane helix</keyword>
<comment type="subcellular location">
    <subcellularLocation>
        <location evidence="1">Mitochondrion inner membrane</location>
        <topology evidence="1">Single-pass membrane protein</topology>
    </subcellularLocation>
</comment>
<keyword evidence="1" id="KW-0472">Membrane</keyword>
<dbReference type="InterPro" id="IPR036412">
    <property type="entry name" value="HAD-like_sf"/>
</dbReference>
<gene>
    <name evidence="4" type="primary">LOC106817310</name>
</gene>
<dbReference type="InterPro" id="IPR004274">
    <property type="entry name" value="FCP1_dom"/>
</dbReference>
<dbReference type="Proteomes" id="UP000695022">
    <property type="component" value="Unplaced"/>
</dbReference>
<keyword evidence="1" id="KW-0653">Protein transport</keyword>
<protein>
    <recommendedName>
        <fullName evidence="1">Mitochondrial import inner membrane translocase subunit TIM50</fullName>
    </recommendedName>
</protein>
<keyword evidence="1" id="KW-0496">Mitochondrion</keyword>
<feature type="domain" description="FCP1 homology" evidence="2">
    <location>
        <begin position="51"/>
        <end position="190"/>
    </location>
</feature>
<dbReference type="InterPro" id="IPR050365">
    <property type="entry name" value="TIM50"/>
</dbReference>
<dbReference type="SUPFAM" id="SSF56784">
    <property type="entry name" value="HAD-like"/>
    <property type="match status" value="1"/>
</dbReference>
<keyword evidence="1" id="KW-0813">Transport</keyword>
<evidence type="ECO:0000313" key="4">
    <source>
        <dbReference type="RefSeq" id="XP_014677459.1"/>
    </source>
</evidence>
<dbReference type="InterPro" id="IPR023214">
    <property type="entry name" value="HAD_sf"/>
</dbReference>
<dbReference type="Pfam" id="PF03031">
    <property type="entry name" value="NIF"/>
    <property type="match status" value="1"/>
</dbReference>
<dbReference type="SMART" id="SM00577">
    <property type="entry name" value="CPDc"/>
    <property type="match status" value="1"/>
</dbReference>
<reference evidence="4" key="1">
    <citation type="submission" date="2025-08" db="UniProtKB">
        <authorList>
            <consortium name="RefSeq"/>
        </authorList>
    </citation>
    <scope>IDENTIFICATION</scope>
</reference>
<keyword evidence="1" id="KW-0811">Translocation</keyword>
<evidence type="ECO:0000259" key="2">
    <source>
        <dbReference type="SMART" id="SM00577"/>
    </source>
</evidence>
<comment type="function">
    <text evidence="1">Essential component of the TIM23 complex, a complex that mediates the translocation of transit peptide-containing proteins across the mitochondrial inner membrane.</text>
</comment>